<dbReference type="PANTHER" id="PTHR43300:SF11">
    <property type="entry name" value="ACETYLTRANSFERASE RV3034C-RELATED"/>
    <property type="match status" value="1"/>
</dbReference>
<dbReference type="SUPFAM" id="SSF51161">
    <property type="entry name" value="Trimeric LpxA-like enzymes"/>
    <property type="match status" value="1"/>
</dbReference>
<dbReference type="PANTHER" id="PTHR43300">
    <property type="entry name" value="ACETYLTRANSFERASE"/>
    <property type="match status" value="1"/>
</dbReference>
<keyword evidence="4 5" id="KW-0012">Acyltransferase</keyword>
<evidence type="ECO:0000256" key="1">
    <source>
        <dbReference type="ARBA" id="ARBA00007274"/>
    </source>
</evidence>
<dbReference type="EMBL" id="JAVIIP010000002">
    <property type="protein sequence ID" value="MDX8537003.1"/>
    <property type="molecule type" value="Genomic_DNA"/>
</dbReference>
<proteinExistence type="inferred from homology"/>
<comment type="caution">
    <text evidence="5">The sequence shown here is derived from an EMBL/GenBank/DDBJ whole genome shotgun (WGS) entry which is preliminary data.</text>
</comment>
<dbReference type="EC" id="2.3.1.-" evidence="5"/>
<dbReference type="CDD" id="cd03349">
    <property type="entry name" value="LbH_XAT"/>
    <property type="match status" value="1"/>
</dbReference>
<dbReference type="Pfam" id="PF00132">
    <property type="entry name" value="Hexapep"/>
    <property type="match status" value="1"/>
</dbReference>
<evidence type="ECO:0000256" key="2">
    <source>
        <dbReference type="ARBA" id="ARBA00022679"/>
    </source>
</evidence>
<reference evidence="5 6" key="1">
    <citation type="submission" date="2023-08" db="EMBL/GenBank/DDBJ databases">
        <title>Implementing the SeqCode for naming new Mesorhizobium species isolated from Vachellia karroo root nodules.</title>
        <authorList>
            <person name="Van Lill M."/>
        </authorList>
    </citation>
    <scope>NUCLEOTIDE SEQUENCE [LARGE SCALE GENOMIC DNA]</scope>
    <source>
        <strain evidence="5 6">VK4B</strain>
    </source>
</reference>
<dbReference type="Proteomes" id="UP001276564">
    <property type="component" value="Unassembled WGS sequence"/>
</dbReference>
<evidence type="ECO:0000256" key="4">
    <source>
        <dbReference type="ARBA" id="ARBA00023315"/>
    </source>
</evidence>
<comment type="similarity">
    <text evidence="1">Belongs to the transferase hexapeptide repeat family.</text>
</comment>
<evidence type="ECO:0000256" key="3">
    <source>
        <dbReference type="ARBA" id="ARBA00022737"/>
    </source>
</evidence>
<sequence length="195" mass="21612">MAFKKLRILLGLKADPNAIPAHARIGRHSKSLDGHSFFNCTEQSPVEIGSFCAIAPGVRFFCQANHPTDTAANYALQHQLFKTRSTFEYLRTNGPIKLGHDVWIGTDAIVLSGVTIGDGAVIAARSVVARDVPPYAIVGGNPARIIKYRFPDRTIAAMQKIRWWDWPTERLMREKAAFDLPAEQFVARFLAPPSP</sequence>
<name>A0ABU5AIB4_9HYPH</name>
<dbReference type="InterPro" id="IPR011004">
    <property type="entry name" value="Trimer_LpxA-like_sf"/>
</dbReference>
<accession>A0ABU5AIB4</accession>
<dbReference type="Gene3D" id="2.160.10.10">
    <property type="entry name" value="Hexapeptide repeat proteins"/>
    <property type="match status" value="1"/>
</dbReference>
<dbReference type="InterPro" id="IPR050179">
    <property type="entry name" value="Trans_hexapeptide_repeat"/>
</dbReference>
<dbReference type="GO" id="GO:0016746">
    <property type="term" value="F:acyltransferase activity"/>
    <property type="evidence" value="ECO:0007669"/>
    <property type="project" value="UniProtKB-KW"/>
</dbReference>
<keyword evidence="6" id="KW-1185">Reference proteome</keyword>
<evidence type="ECO:0000313" key="6">
    <source>
        <dbReference type="Proteomes" id="UP001276564"/>
    </source>
</evidence>
<protein>
    <submittedName>
        <fullName evidence="5">CatB-related O-acetyltransferase</fullName>
        <ecNumber evidence="5">2.3.1.-</ecNumber>
    </submittedName>
</protein>
<keyword evidence="2 5" id="KW-0808">Transferase</keyword>
<dbReference type="RefSeq" id="WP_128272428.1">
    <property type="nucleotide sequence ID" value="NZ_JARAKC010000003.1"/>
</dbReference>
<dbReference type="PROSITE" id="PS00101">
    <property type="entry name" value="HEXAPEP_TRANSFERASES"/>
    <property type="match status" value="1"/>
</dbReference>
<keyword evidence="3" id="KW-0677">Repeat</keyword>
<dbReference type="InterPro" id="IPR018357">
    <property type="entry name" value="Hexapep_transf_CS"/>
</dbReference>
<evidence type="ECO:0000313" key="5">
    <source>
        <dbReference type="EMBL" id="MDX8537003.1"/>
    </source>
</evidence>
<dbReference type="InterPro" id="IPR001451">
    <property type="entry name" value="Hexapep"/>
</dbReference>
<organism evidence="5 6">
    <name type="scientific">Mesorhizobium abyssinicae</name>
    <dbReference type="NCBI Taxonomy" id="1209958"/>
    <lineage>
        <taxon>Bacteria</taxon>
        <taxon>Pseudomonadati</taxon>
        <taxon>Pseudomonadota</taxon>
        <taxon>Alphaproteobacteria</taxon>
        <taxon>Hyphomicrobiales</taxon>
        <taxon>Phyllobacteriaceae</taxon>
        <taxon>Mesorhizobium</taxon>
    </lineage>
</organism>
<gene>
    <name evidence="5" type="ORF">RFM23_05120</name>
</gene>